<name>A0A1H7J6L2_9PROT</name>
<dbReference type="RefSeq" id="WP_218141482.1">
    <property type="nucleotide sequence ID" value="NZ_FOBH01000002.1"/>
</dbReference>
<dbReference type="InterPro" id="IPR038610">
    <property type="entry name" value="FliK-like_C_sf"/>
</dbReference>
<evidence type="ECO:0000259" key="1">
    <source>
        <dbReference type="Pfam" id="PF02120"/>
    </source>
</evidence>
<feature type="domain" description="Flagellar hook-length control protein-like C-terminal" evidence="1">
    <location>
        <begin position="297"/>
        <end position="369"/>
    </location>
</feature>
<sequence>MPRFDALHPVAAIDPGAAIAQRHSGDSPFLRKLELGQRLQATVQASLSNGEFAVMLHSQDGGSPDGQAWRMQLPVGVRPGDILKLIFIGHEARSEFVLAEDASPRPQSPLLSGTGRFIDDLLRHPVFPDSPAALSKATPLLEVPPGSGAELSLRLAQALERSGLFYESHQAQWVGGVRPFSELLAEPQAHLAWPGLPGKDKDANEANVRATIMATTDPAVEDTSLISDRLSLNPAHPNPSDRNPVHFDALALVRQQLEVFETRHIAWQGEAWPGQALSLEICEEERRESGEPDQPSAIPWNACLCLTLPNLGQVTVGLRLHRHGLEVNLETPDHAVIPLLRSGALSLTHGLEGAGIRLLGMGVKVNDEQV</sequence>
<dbReference type="Pfam" id="PF02120">
    <property type="entry name" value="Flg_hook"/>
    <property type="match status" value="1"/>
</dbReference>
<dbReference type="Gene3D" id="3.30.750.140">
    <property type="match status" value="1"/>
</dbReference>
<protein>
    <submittedName>
        <fullName evidence="2">Hook-length control protein FliK</fullName>
    </submittedName>
</protein>
<dbReference type="STRING" id="1233.SAMN05216387_102385"/>
<evidence type="ECO:0000313" key="2">
    <source>
        <dbReference type="EMBL" id="SEK69507.1"/>
    </source>
</evidence>
<proteinExistence type="predicted"/>
<dbReference type="EMBL" id="FOBH01000002">
    <property type="protein sequence ID" value="SEK69507.1"/>
    <property type="molecule type" value="Genomic_DNA"/>
</dbReference>
<dbReference type="AlphaFoldDB" id="A0A1H7J6L2"/>
<reference evidence="2 3" key="1">
    <citation type="submission" date="2016-10" db="EMBL/GenBank/DDBJ databases">
        <authorList>
            <person name="de Groot N.N."/>
        </authorList>
    </citation>
    <scope>NUCLEOTIDE SEQUENCE [LARGE SCALE GENOMIC DNA]</scope>
    <source>
        <strain evidence="2 3">Nv1</strain>
    </source>
</reference>
<accession>A0A1H7J6L2</accession>
<gene>
    <name evidence="2" type="ORF">SAMN05216387_102385</name>
</gene>
<organism evidence="2 3">
    <name type="scientific">Nitrosovibrio tenuis</name>
    <dbReference type="NCBI Taxonomy" id="1233"/>
    <lineage>
        <taxon>Bacteria</taxon>
        <taxon>Pseudomonadati</taxon>
        <taxon>Pseudomonadota</taxon>
        <taxon>Betaproteobacteria</taxon>
        <taxon>Nitrosomonadales</taxon>
        <taxon>Nitrosomonadaceae</taxon>
        <taxon>Nitrosovibrio</taxon>
    </lineage>
</organism>
<evidence type="ECO:0000313" key="3">
    <source>
        <dbReference type="Proteomes" id="UP000198620"/>
    </source>
</evidence>
<dbReference type="InterPro" id="IPR021136">
    <property type="entry name" value="Flagellar_hook_control-like_C"/>
</dbReference>
<keyword evidence="3" id="KW-1185">Reference proteome</keyword>
<dbReference type="Proteomes" id="UP000198620">
    <property type="component" value="Unassembled WGS sequence"/>
</dbReference>